<accession>A0A0C9ULJ2</accession>
<evidence type="ECO:0000313" key="2">
    <source>
        <dbReference type="EMBL" id="KIJ29702.1"/>
    </source>
</evidence>
<evidence type="ECO:0000313" key="3">
    <source>
        <dbReference type="Proteomes" id="UP000054279"/>
    </source>
</evidence>
<protein>
    <submittedName>
        <fullName evidence="2">Uncharacterized protein</fullName>
    </submittedName>
</protein>
<sequence>MSVTSTNSHRHSPNRISSPQHESHETDNGSRGSSANQLLLTEEQLLGGTPSTPIDWEIKQPLYEKETDIHIDDIQPHCTFPSALHRKTVMEYPVWNERRNSLLILAEANYDCSHVAAARPLHHEIEHSFRDIMLTLTEALKLIRCRPSNCAEDEPFGFALDPTNYGLLSEKIQEAIHQRRHLIEDLPMELPEVPTWLGDAQKSYIWKEQEAELFTLETPCYLPK</sequence>
<dbReference type="AlphaFoldDB" id="A0A0C9ULJ2"/>
<organism evidence="2 3">
    <name type="scientific">Sphaerobolus stellatus (strain SS14)</name>
    <dbReference type="NCBI Taxonomy" id="990650"/>
    <lineage>
        <taxon>Eukaryota</taxon>
        <taxon>Fungi</taxon>
        <taxon>Dikarya</taxon>
        <taxon>Basidiomycota</taxon>
        <taxon>Agaricomycotina</taxon>
        <taxon>Agaricomycetes</taxon>
        <taxon>Phallomycetidae</taxon>
        <taxon>Geastrales</taxon>
        <taxon>Sphaerobolaceae</taxon>
        <taxon>Sphaerobolus</taxon>
    </lineage>
</organism>
<name>A0A0C9ULJ2_SPHS4</name>
<evidence type="ECO:0000256" key="1">
    <source>
        <dbReference type="SAM" id="MobiDB-lite"/>
    </source>
</evidence>
<dbReference type="HOGENOM" id="CLU_1235724_0_0_1"/>
<feature type="region of interest" description="Disordered" evidence="1">
    <location>
        <begin position="1"/>
        <end position="34"/>
    </location>
</feature>
<dbReference type="Proteomes" id="UP000054279">
    <property type="component" value="Unassembled WGS sequence"/>
</dbReference>
<proteinExistence type="predicted"/>
<reference evidence="2 3" key="1">
    <citation type="submission" date="2014-06" db="EMBL/GenBank/DDBJ databases">
        <title>Evolutionary Origins and Diversification of the Mycorrhizal Mutualists.</title>
        <authorList>
            <consortium name="DOE Joint Genome Institute"/>
            <consortium name="Mycorrhizal Genomics Consortium"/>
            <person name="Kohler A."/>
            <person name="Kuo A."/>
            <person name="Nagy L.G."/>
            <person name="Floudas D."/>
            <person name="Copeland A."/>
            <person name="Barry K.W."/>
            <person name="Cichocki N."/>
            <person name="Veneault-Fourrey C."/>
            <person name="LaButti K."/>
            <person name="Lindquist E.A."/>
            <person name="Lipzen A."/>
            <person name="Lundell T."/>
            <person name="Morin E."/>
            <person name="Murat C."/>
            <person name="Riley R."/>
            <person name="Ohm R."/>
            <person name="Sun H."/>
            <person name="Tunlid A."/>
            <person name="Henrissat B."/>
            <person name="Grigoriev I.V."/>
            <person name="Hibbett D.S."/>
            <person name="Martin F."/>
        </authorList>
    </citation>
    <scope>NUCLEOTIDE SEQUENCE [LARGE SCALE GENOMIC DNA]</scope>
    <source>
        <strain evidence="2 3">SS14</strain>
    </source>
</reference>
<gene>
    <name evidence="2" type="ORF">M422DRAFT_268825</name>
</gene>
<keyword evidence="3" id="KW-1185">Reference proteome</keyword>
<dbReference type="EMBL" id="KN837277">
    <property type="protein sequence ID" value="KIJ29702.1"/>
    <property type="molecule type" value="Genomic_DNA"/>
</dbReference>